<dbReference type="AlphaFoldDB" id="A0A0K2SV75"/>
<reference evidence="1" key="1">
    <citation type="submission" date="2014-05" db="EMBL/GenBank/DDBJ databases">
        <authorList>
            <person name="Chronopoulou M."/>
        </authorList>
    </citation>
    <scope>NUCLEOTIDE SEQUENCE</scope>
    <source>
        <tissue evidence="1">Whole organism</tissue>
    </source>
</reference>
<proteinExistence type="predicted"/>
<feature type="non-terminal residue" evidence="1">
    <location>
        <position position="1"/>
    </location>
</feature>
<organism evidence="1">
    <name type="scientific">Lepeophtheirus salmonis</name>
    <name type="common">Salmon louse</name>
    <name type="synonym">Caligus salmonis</name>
    <dbReference type="NCBI Taxonomy" id="72036"/>
    <lineage>
        <taxon>Eukaryota</taxon>
        <taxon>Metazoa</taxon>
        <taxon>Ecdysozoa</taxon>
        <taxon>Arthropoda</taxon>
        <taxon>Crustacea</taxon>
        <taxon>Multicrustacea</taxon>
        <taxon>Hexanauplia</taxon>
        <taxon>Copepoda</taxon>
        <taxon>Siphonostomatoida</taxon>
        <taxon>Caligidae</taxon>
        <taxon>Lepeophtheirus</taxon>
    </lineage>
</organism>
<protein>
    <submittedName>
        <fullName evidence="1">Uncharacterized protein</fullName>
    </submittedName>
</protein>
<name>A0A0K2SV75_LEPSM</name>
<accession>A0A0K2SV75</accession>
<evidence type="ECO:0000313" key="1">
    <source>
        <dbReference type="EMBL" id="CDW17534.1"/>
    </source>
</evidence>
<sequence>ELFWENVRFLRACIRLSNINFSELYLSNIHLSKYLFGETPKVAIDYWDYVQFILTFKNAEYFFIQ</sequence>
<dbReference type="EMBL" id="HACA01000173">
    <property type="protein sequence ID" value="CDW17534.1"/>
    <property type="molecule type" value="Transcribed_RNA"/>
</dbReference>